<keyword evidence="1" id="KW-0472">Membrane</keyword>
<feature type="transmembrane region" description="Helical" evidence="1">
    <location>
        <begin position="34"/>
        <end position="53"/>
    </location>
</feature>
<name>A0ABW9DAY5_9BURK</name>
<comment type="caution">
    <text evidence="2">The sequence shown here is derived from an EMBL/GenBank/DDBJ whole genome shotgun (WGS) entry which is preliminary data.</text>
</comment>
<dbReference type="RefSeq" id="WP_408214737.1">
    <property type="nucleotide sequence ID" value="NZ_JAQQBZ010000014.1"/>
</dbReference>
<keyword evidence="1" id="KW-1133">Transmembrane helix</keyword>
<evidence type="ECO:0000313" key="3">
    <source>
        <dbReference type="Proteomes" id="UP001629367"/>
    </source>
</evidence>
<evidence type="ECO:0000313" key="2">
    <source>
        <dbReference type="EMBL" id="MFM0595350.1"/>
    </source>
</evidence>
<reference evidence="2 3" key="1">
    <citation type="journal article" date="2024" name="Chem. Sci.">
        <title>Discovery of megapolipeptins by genome mining of a Burkholderiales bacteria collection.</title>
        <authorList>
            <person name="Paulo B.S."/>
            <person name="Recchia M.J.J."/>
            <person name="Lee S."/>
            <person name="Fergusson C.H."/>
            <person name="Romanowski S.B."/>
            <person name="Hernandez A."/>
            <person name="Krull N."/>
            <person name="Liu D.Y."/>
            <person name="Cavanagh H."/>
            <person name="Bos A."/>
            <person name="Gray C.A."/>
            <person name="Murphy B.T."/>
            <person name="Linington R.G."/>
            <person name="Eustaquio A.S."/>
        </authorList>
    </citation>
    <scope>NUCLEOTIDE SEQUENCE [LARGE SCALE GENOMIC DNA]</scope>
    <source>
        <strain evidence="2 3">RL17-335-BIF-A</strain>
    </source>
</reference>
<dbReference type="Proteomes" id="UP001629367">
    <property type="component" value="Unassembled WGS sequence"/>
</dbReference>
<sequence>MNSIPDAAAAERKAWLREFQDAQMPVQSDFEKSLTFRLSMIVAAVVIGLNLFAPPPTTAAPHAVVRAMV</sequence>
<dbReference type="EMBL" id="JAQQBZ010000014">
    <property type="protein sequence ID" value="MFM0595350.1"/>
    <property type="molecule type" value="Genomic_DNA"/>
</dbReference>
<organism evidence="2 3">
    <name type="scientific">Paraburkholderia dilworthii</name>
    <dbReference type="NCBI Taxonomy" id="948106"/>
    <lineage>
        <taxon>Bacteria</taxon>
        <taxon>Pseudomonadati</taxon>
        <taxon>Pseudomonadota</taxon>
        <taxon>Betaproteobacteria</taxon>
        <taxon>Burkholderiales</taxon>
        <taxon>Burkholderiaceae</taxon>
        <taxon>Paraburkholderia</taxon>
    </lineage>
</organism>
<keyword evidence="3" id="KW-1185">Reference proteome</keyword>
<proteinExistence type="predicted"/>
<gene>
    <name evidence="2" type="ORF">PQQ68_20205</name>
</gene>
<keyword evidence="1" id="KW-0812">Transmembrane</keyword>
<protein>
    <submittedName>
        <fullName evidence="2">Uncharacterized protein</fullName>
    </submittedName>
</protein>
<evidence type="ECO:0000256" key="1">
    <source>
        <dbReference type="SAM" id="Phobius"/>
    </source>
</evidence>
<accession>A0ABW9DAY5</accession>